<evidence type="ECO:0000313" key="2">
    <source>
        <dbReference type="RefSeq" id="XP_028128951.1"/>
    </source>
</evidence>
<dbReference type="InterPro" id="IPR005135">
    <property type="entry name" value="Endo/exonuclease/phosphatase"/>
</dbReference>
<dbReference type="SUPFAM" id="SSF56219">
    <property type="entry name" value="DNase I-like"/>
    <property type="match status" value="1"/>
</dbReference>
<protein>
    <submittedName>
        <fullName evidence="2">Craniofacial development protein 2-like</fullName>
    </submittedName>
</protein>
<proteinExistence type="predicted"/>
<feature type="domain" description="Endonuclease/exonuclease/phosphatase" evidence="1">
    <location>
        <begin position="15"/>
        <end position="122"/>
    </location>
</feature>
<accession>A0A6P7F0X3</accession>
<dbReference type="Gene3D" id="3.60.10.10">
    <property type="entry name" value="Endonuclease/exonuclease/phosphatase"/>
    <property type="match status" value="1"/>
</dbReference>
<name>A0A6P7F0X3_DIAVI</name>
<dbReference type="RefSeq" id="XP_028128951.1">
    <property type="nucleotide sequence ID" value="XM_028273150.1"/>
</dbReference>
<dbReference type="PANTHER" id="PTHR23227:SF67">
    <property type="entry name" value="CRANIOFACIAL DEVELOPMENT PROTEIN 2-LIKE"/>
    <property type="match status" value="1"/>
</dbReference>
<dbReference type="PANTHER" id="PTHR23227">
    <property type="entry name" value="BUCENTAUR RELATED"/>
    <property type="match status" value="1"/>
</dbReference>
<sequence length="158" mass="17873">MLCVYALQTGLGENERRAFYDQLGEVLSDIPSKEKVIIGGDFNAHVGQSKAEYEAIHGGLGFGTTNEAGDDMLEFATALDMAIVNTFFKKRETQLITYKSGQHQSQIDYFMIRKEDIRECKDCKVIVSETVSQQHKLLVLDFEVKSETKPKYRKGPQK</sequence>
<dbReference type="InParanoid" id="A0A6P7F0X3"/>
<organism evidence="2">
    <name type="scientific">Diabrotica virgifera virgifera</name>
    <name type="common">western corn rootworm</name>
    <dbReference type="NCBI Taxonomy" id="50390"/>
    <lineage>
        <taxon>Eukaryota</taxon>
        <taxon>Metazoa</taxon>
        <taxon>Ecdysozoa</taxon>
        <taxon>Arthropoda</taxon>
        <taxon>Hexapoda</taxon>
        <taxon>Insecta</taxon>
        <taxon>Pterygota</taxon>
        <taxon>Neoptera</taxon>
        <taxon>Endopterygota</taxon>
        <taxon>Coleoptera</taxon>
        <taxon>Polyphaga</taxon>
        <taxon>Cucujiformia</taxon>
        <taxon>Chrysomeloidea</taxon>
        <taxon>Chrysomelidae</taxon>
        <taxon>Galerucinae</taxon>
        <taxon>Diabroticina</taxon>
        <taxon>Diabroticites</taxon>
        <taxon>Diabrotica</taxon>
    </lineage>
</organism>
<dbReference type="AlphaFoldDB" id="A0A6P7F0X3"/>
<dbReference type="GO" id="GO:0003824">
    <property type="term" value="F:catalytic activity"/>
    <property type="evidence" value="ECO:0007669"/>
    <property type="project" value="InterPro"/>
</dbReference>
<gene>
    <name evidence="2" type="primary">LOC114325173</name>
</gene>
<dbReference type="InterPro" id="IPR036691">
    <property type="entry name" value="Endo/exonu/phosph_ase_sf"/>
</dbReference>
<evidence type="ECO:0000259" key="1">
    <source>
        <dbReference type="Pfam" id="PF14529"/>
    </source>
</evidence>
<dbReference type="InterPro" id="IPR027124">
    <property type="entry name" value="Swc5/CFDP1/2"/>
</dbReference>
<dbReference type="Pfam" id="PF14529">
    <property type="entry name" value="Exo_endo_phos_2"/>
    <property type="match status" value="1"/>
</dbReference>
<reference evidence="2" key="1">
    <citation type="submission" date="2025-08" db="UniProtKB">
        <authorList>
            <consortium name="RefSeq"/>
        </authorList>
    </citation>
    <scope>IDENTIFICATION</scope>
    <source>
        <tissue evidence="2">Whole insect</tissue>
    </source>
</reference>